<evidence type="ECO:0000256" key="1">
    <source>
        <dbReference type="ARBA" id="ARBA00023002"/>
    </source>
</evidence>
<dbReference type="PROSITE" id="PS00061">
    <property type="entry name" value="ADH_SHORT"/>
    <property type="match status" value="1"/>
</dbReference>
<keyword evidence="3" id="KW-1185">Reference proteome</keyword>
<evidence type="ECO:0000313" key="2">
    <source>
        <dbReference type="EMBL" id="CAH2043498.1"/>
    </source>
</evidence>
<protein>
    <submittedName>
        <fullName evidence="2">Uncharacterized protein</fullName>
    </submittedName>
</protein>
<gene>
    <name evidence="2" type="ORF">IPOD504_LOCUS4321</name>
</gene>
<accession>A0ABN8HXZ6</accession>
<reference evidence="2" key="1">
    <citation type="submission" date="2022-03" db="EMBL/GenBank/DDBJ databases">
        <authorList>
            <person name="Martin H S."/>
        </authorList>
    </citation>
    <scope>NUCLEOTIDE SEQUENCE</scope>
</reference>
<organism evidence="2 3">
    <name type="scientific">Iphiclides podalirius</name>
    <name type="common">scarce swallowtail</name>
    <dbReference type="NCBI Taxonomy" id="110791"/>
    <lineage>
        <taxon>Eukaryota</taxon>
        <taxon>Metazoa</taxon>
        <taxon>Ecdysozoa</taxon>
        <taxon>Arthropoda</taxon>
        <taxon>Hexapoda</taxon>
        <taxon>Insecta</taxon>
        <taxon>Pterygota</taxon>
        <taxon>Neoptera</taxon>
        <taxon>Endopterygota</taxon>
        <taxon>Lepidoptera</taxon>
        <taxon>Glossata</taxon>
        <taxon>Ditrysia</taxon>
        <taxon>Papilionoidea</taxon>
        <taxon>Papilionidae</taxon>
        <taxon>Papilioninae</taxon>
        <taxon>Iphiclides</taxon>
    </lineage>
</organism>
<keyword evidence="1" id="KW-0560">Oxidoreductase</keyword>
<dbReference type="EMBL" id="OW152827">
    <property type="protein sequence ID" value="CAH2043498.1"/>
    <property type="molecule type" value="Genomic_DNA"/>
</dbReference>
<name>A0ABN8HXZ6_9NEOP</name>
<sequence length="259" mass="27305">MSFSEKVVLVTGAGSGIGAEISVKFSSESASVVLVGRNEIKMNGVAQKCSEAGGNPLVIVADVTVDADVKRVFTIIIEHFGKLDIVINNAGVAGAESILSEGAITVFDKIMKVNLRAVMLISHLSLPHLLETKGNIINISSIGSSSICFRVNSQYCTSKAGLDQFTKCAALELEPYGVRVNSVNPGPVKTNFMEAVGLTAEQQEQLRDTLLRGTLLNKIIEPSEVADLVLYLASDKARGITGSSLVIDSGVLLKGLIDG</sequence>
<dbReference type="Gene3D" id="3.40.50.720">
    <property type="entry name" value="NAD(P)-binding Rossmann-like Domain"/>
    <property type="match status" value="1"/>
</dbReference>
<dbReference type="PRINTS" id="PR00081">
    <property type="entry name" value="GDHRDH"/>
</dbReference>
<dbReference type="InterPro" id="IPR002347">
    <property type="entry name" value="SDR_fam"/>
</dbReference>
<feature type="non-terminal residue" evidence="2">
    <location>
        <position position="259"/>
    </location>
</feature>
<dbReference type="Proteomes" id="UP000837857">
    <property type="component" value="Chromosome 15"/>
</dbReference>
<dbReference type="PANTHER" id="PTHR43975">
    <property type="entry name" value="ZGC:101858"/>
    <property type="match status" value="1"/>
</dbReference>
<dbReference type="SUPFAM" id="SSF51735">
    <property type="entry name" value="NAD(P)-binding Rossmann-fold domains"/>
    <property type="match status" value="1"/>
</dbReference>
<dbReference type="PANTHER" id="PTHR43975:SF2">
    <property type="entry name" value="EG:BACR7A4.14 PROTEIN-RELATED"/>
    <property type="match status" value="1"/>
</dbReference>
<dbReference type="InterPro" id="IPR020904">
    <property type="entry name" value="Sc_DH/Rdtase_CS"/>
</dbReference>
<evidence type="ECO:0000313" key="3">
    <source>
        <dbReference type="Proteomes" id="UP000837857"/>
    </source>
</evidence>
<dbReference type="InterPro" id="IPR036291">
    <property type="entry name" value="NAD(P)-bd_dom_sf"/>
</dbReference>
<dbReference type="PRINTS" id="PR00080">
    <property type="entry name" value="SDRFAMILY"/>
</dbReference>
<proteinExistence type="predicted"/>
<dbReference type="Pfam" id="PF13561">
    <property type="entry name" value="adh_short_C2"/>
    <property type="match status" value="1"/>
</dbReference>